<dbReference type="InterPro" id="IPR001412">
    <property type="entry name" value="aa-tRNA-synth_I_CS"/>
</dbReference>
<dbReference type="PROSITE" id="PS00178">
    <property type="entry name" value="AA_TRNA_LIGASE_I"/>
    <property type="match status" value="1"/>
</dbReference>
<dbReference type="GO" id="GO:0004823">
    <property type="term" value="F:leucine-tRNA ligase activity"/>
    <property type="evidence" value="ECO:0007669"/>
    <property type="project" value="UniProtKB-EC"/>
</dbReference>
<dbReference type="OrthoDB" id="10249672at2759"/>
<evidence type="ECO:0000256" key="7">
    <source>
        <dbReference type="ARBA" id="ARBA00023146"/>
    </source>
</evidence>
<evidence type="ECO:0000256" key="6">
    <source>
        <dbReference type="ARBA" id="ARBA00022917"/>
    </source>
</evidence>
<accession>A0A2G9TWX7</accession>
<evidence type="ECO:0000256" key="5">
    <source>
        <dbReference type="ARBA" id="ARBA00022840"/>
    </source>
</evidence>
<name>A0A2G9TWX7_TELCI</name>
<feature type="domain" description="Aminoacyl-tRNA synthetase class Ia" evidence="9">
    <location>
        <begin position="21"/>
        <end position="100"/>
    </location>
</feature>
<feature type="non-terminal residue" evidence="10">
    <location>
        <position position="141"/>
    </location>
</feature>
<evidence type="ECO:0000256" key="4">
    <source>
        <dbReference type="ARBA" id="ARBA00022741"/>
    </source>
</evidence>
<protein>
    <recommendedName>
        <fullName evidence="2">leucine--tRNA ligase</fullName>
        <ecNumber evidence="2">6.1.1.4</ecNumber>
    </recommendedName>
    <alternativeName>
        <fullName evidence="8">Leucyl-tRNA synthetase</fullName>
    </alternativeName>
</protein>
<keyword evidence="7" id="KW-0030">Aminoacyl-tRNA synthetase</keyword>
<reference evidence="10 11" key="1">
    <citation type="submission" date="2015-09" db="EMBL/GenBank/DDBJ databases">
        <title>Draft genome of the parasitic nematode Teladorsagia circumcincta isolate WARC Sus (inbred).</title>
        <authorList>
            <person name="Mitreva M."/>
        </authorList>
    </citation>
    <scope>NUCLEOTIDE SEQUENCE [LARGE SCALE GENOMIC DNA]</scope>
    <source>
        <strain evidence="10 11">S</strain>
    </source>
</reference>
<dbReference type="PANTHER" id="PTHR45794:SF1">
    <property type="entry name" value="LEUCINE--TRNA LIGASE, CYTOPLASMIC"/>
    <property type="match status" value="1"/>
</dbReference>
<organism evidence="10 11">
    <name type="scientific">Teladorsagia circumcincta</name>
    <name type="common">Brown stomach worm</name>
    <name type="synonym">Ostertagia circumcincta</name>
    <dbReference type="NCBI Taxonomy" id="45464"/>
    <lineage>
        <taxon>Eukaryota</taxon>
        <taxon>Metazoa</taxon>
        <taxon>Ecdysozoa</taxon>
        <taxon>Nematoda</taxon>
        <taxon>Chromadorea</taxon>
        <taxon>Rhabditida</taxon>
        <taxon>Rhabditina</taxon>
        <taxon>Rhabditomorpha</taxon>
        <taxon>Strongyloidea</taxon>
        <taxon>Trichostrongylidae</taxon>
        <taxon>Teladorsagia</taxon>
    </lineage>
</organism>
<dbReference type="Pfam" id="PF00133">
    <property type="entry name" value="tRNA-synt_1"/>
    <property type="match status" value="1"/>
</dbReference>
<sequence>MAGTGKERKKVAVLLEKEAEIQDLWERNKVFEIDADDRKSPKYLTTFPYPYMNGRLHLGHTFTVSKCEFAVGYQRLVGKRCLFPFGFHCTGMPIKACADKLKREMEDFGCPPRFPLEEEATIEEEISSYDEITKDKSKGKK</sequence>
<dbReference type="InterPro" id="IPR004493">
    <property type="entry name" value="Leu-tRNA-synth_Ia_arc/euk"/>
</dbReference>
<dbReference type="Gene3D" id="3.40.50.620">
    <property type="entry name" value="HUPs"/>
    <property type="match status" value="1"/>
</dbReference>
<evidence type="ECO:0000256" key="2">
    <source>
        <dbReference type="ARBA" id="ARBA00013164"/>
    </source>
</evidence>
<evidence type="ECO:0000313" key="10">
    <source>
        <dbReference type="EMBL" id="PIO61760.1"/>
    </source>
</evidence>
<keyword evidence="5" id="KW-0067">ATP-binding</keyword>
<keyword evidence="3" id="KW-0436">Ligase</keyword>
<evidence type="ECO:0000256" key="1">
    <source>
        <dbReference type="ARBA" id="ARBA00005594"/>
    </source>
</evidence>
<keyword evidence="11" id="KW-1185">Reference proteome</keyword>
<evidence type="ECO:0000256" key="8">
    <source>
        <dbReference type="ARBA" id="ARBA00030520"/>
    </source>
</evidence>
<dbReference type="AlphaFoldDB" id="A0A2G9TWX7"/>
<dbReference type="FunFam" id="3.40.50.620:FF:000326">
    <property type="entry name" value="Leucine--tRNA ligase, cytoplasmic"/>
    <property type="match status" value="1"/>
</dbReference>
<dbReference type="Proteomes" id="UP000230423">
    <property type="component" value="Unassembled WGS sequence"/>
</dbReference>
<comment type="similarity">
    <text evidence="1">Belongs to the class-I aminoacyl-tRNA synthetase family.</text>
</comment>
<keyword evidence="6" id="KW-0648">Protein biosynthesis</keyword>
<dbReference type="PANTHER" id="PTHR45794">
    <property type="entry name" value="LEUCYL-TRNA SYNTHETASE"/>
    <property type="match status" value="1"/>
</dbReference>
<keyword evidence="4" id="KW-0547">Nucleotide-binding</keyword>
<evidence type="ECO:0000259" key="9">
    <source>
        <dbReference type="Pfam" id="PF00133"/>
    </source>
</evidence>
<proteinExistence type="inferred from homology"/>
<gene>
    <name evidence="10" type="ORF">TELCIR_16706</name>
</gene>
<dbReference type="GO" id="GO:0005524">
    <property type="term" value="F:ATP binding"/>
    <property type="evidence" value="ECO:0007669"/>
    <property type="project" value="UniProtKB-KW"/>
</dbReference>
<dbReference type="SUPFAM" id="SSF52374">
    <property type="entry name" value="Nucleotidylyl transferase"/>
    <property type="match status" value="1"/>
</dbReference>
<dbReference type="GO" id="GO:0006429">
    <property type="term" value="P:leucyl-tRNA aminoacylation"/>
    <property type="evidence" value="ECO:0007669"/>
    <property type="project" value="InterPro"/>
</dbReference>
<dbReference type="InterPro" id="IPR002300">
    <property type="entry name" value="aa-tRNA-synth_Ia"/>
</dbReference>
<dbReference type="EC" id="6.1.1.4" evidence="2"/>
<evidence type="ECO:0000256" key="3">
    <source>
        <dbReference type="ARBA" id="ARBA00022598"/>
    </source>
</evidence>
<evidence type="ECO:0000313" key="11">
    <source>
        <dbReference type="Proteomes" id="UP000230423"/>
    </source>
</evidence>
<dbReference type="EMBL" id="KZ353059">
    <property type="protein sequence ID" value="PIO61760.1"/>
    <property type="molecule type" value="Genomic_DNA"/>
</dbReference>
<dbReference type="InterPro" id="IPR014729">
    <property type="entry name" value="Rossmann-like_a/b/a_fold"/>
</dbReference>